<organism evidence="2 3">
    <name type="scientific">Isoptericola haloaureus</name>
    <dbReference type="NCBI Taxonomy" id="1542902"/>
    <lineage>
        <taxon>Bacteria</taxon>
        <taxon>Bacillati</taxon>
        <taxon>Actinomycetota</taxon>
        <taxon>Actinomycetes</taxon>
        <taxon>Micrococcales</taxon>
        <taxon>Promicromonosporaceae</taxon>
        <taxon>Isoptericola</taxon>
    </lineage>
</organism>
<dbReference type="EMBL" id="JBAGLP010000120">
    <property type="protein sequence ID" value="MEG3616797.1"/>
    <property type="molecule type" value="Genomic_DNA"/>
</dbReference>
<dbReference type="RefSeq" id="WP_332903229.1">
    <property type="nucleotide sequence ID" value="NZ_JBAGLP010000120.1"/>
</dbReference>
<gene>
    <name evidence="2" type="ORF">V5O49_16855</name>
</gene>
<evidence type="ECO:0000313" key="2">
    <source>
        <dbReference type="EMBL" id="MEG3616797.1"/>
    </source>
</evidence>
<reference evidence="2" key="2">
    <citation type="submission" date="2024-02" db="EMBL/GenBank/DDBJ databases">
        <authorList>
            <person name="Prathaban M."/>
            <person name="Mythili R."/>
            <person name="Sharmila Devi N."/>
            <person name="Sobanaa M."/>
            <person name="Prathiviraj R."/>
            <person name="Selvin J."/>
        </authorList>
    </citation>
    <scope>NUCLEOTIDE SEQUENCE</scope>
    <source>
        <strain evidence="2">MP1014</strain>
    </source>
</reference>
<evidence type="ECO:0000256" key="1">
    <source>
        <dbReference type="SAM" id="MobiDB-lite"/>
    </source>
</evidence>
<sequence>MTDTWIDRARADVARDPRTLTRLFALAPRRAGRGPHDPQGDPHGVVRGTAEDDARAALVVALVRGVDGTGSDTGDATAARLRELYDRGDTGERRGVLRGLDALEAAGGVPGGSPLARTGVELAHDAHRANDPSLVAAAVGRFGGRHLDQHTWRHTVLKLVFLGVPLDAVAGLTDRLDDETVRMASDFAAERRAAGRPVPDDVDRILHPLTPGRPAPTAPTPSTAE</sequence>
<reference evidence="2" key="1">
    <citation type="journal article" date="2024" name="Antonie Van Leeuwenhoek">
        <title>Isoptericola haloaureus sp. nov., a dimorphic actinobacterium isolated from mangrove sediments of southeast India, implicating biosaline agricultural significance through nitrogen fixation and salt tolerance genes.</title>
        <authorList>
            <person name="Prathaban M."/>
            <person name="Prathiviraj R."/>
            <person name="Ravichandran M."/>
            <person name="Natarajan S.D."/>
            <person name="Sobanaa M."/>
            <person name="Hari Krishna Kumar S."/>
            <person name="Chandrasekar V."/>
            <person name="Selvin J."/>
        </authorList>
    </citation>
    <scope>NUCLEOTIDE SEQUENCE</scope>
    <source>
        <strain evidence="2">MP1014</strain>
    </source>
</reference>
<accession>A0ABU7ZB61</accession>
<name>A0ABU7ZB61_9MICO</name>
<dbReference type="NCBIfam" id="NF035938">
    <property type="entry name" value="EboA_domain"/>
    <property type="match status" value="1"/>
</dbReference>
<keyword evidence="3" id="KW-1185">Reference proteome</keyword>
<comment type="caution">
    <text evidence="2">The sequence shown here is derived from an EMBL/GenBank/DDBJ whole genome shotgun (WGS) entry which is preliminary data.</text>
</comment>
<protein>
    <submittedName>
        <fullName evidence="2">EboA domain-containing protein</fullName>
    </submittedName>
</protein>
<dbReference type="Proteomes" id="UP001310387">
    <property type="component" value="Unassembled WGS sequence"/>
</dbReference>
<feature type="compositionally biased region" description="Basic and acidic residues" evidence="1">
    <location>
        <begin position="191"/>
        <end position="206"/>
    </location>
</feature>
<evidence type="ECO:0000313" key="3">
    <source>
        <dbReference type="Proteomes" id="UP001310387"/>
    </source>
</evidence>
<proteinExistence type="predicted"/>
<dbReference type="InterPro" id="IPR047715">
    <property type="entry name" value="EboA_dom"/>
</dbReference>
<feature type="region of interest" description="Disordered" evidence="1">
    <location>
        <begin position="191"/>
        <end position="225"/>
    </location>
</feature>